<keyword evidence="1" id="KW-0812">Transmembrane</keyword>
<name>A0A6B8WI10_9CORY</name>
<feature type="transmembrane region" description="Helical" evidence="1">
    <location>
        <begin position="213"/>
        <end position="232"/>
    </location>
</feature>
<feature type="transmembrane region" description="Helical" evidence="1">
    <location>
        <begin position="34"/>
        <end position="52"/>
    </location>
</feature>
<dbReference type="EMBL" id="CP046455">
    <property type="protein sequence ID" value="QGU06138.1"/>
    <property type="molecule type" value="Genomic_DNA"/>
</dbReference>
<dbReference type="PIRSF" id="PIRSF038991">
    <property type="entry name" value="Protein_AbrB"/>
    <property type="match status" value="1"/>
</dbReference>
<feature type="transmembrane region" description="Helical" evidence="1">
    <location>
        <begin position="154"/>
        <end position="175"/>
    </location>
</feature>
<organism evidence="2 3">
    <name type="scientific">Corynebacterium occultum</name>
    <dbReference type="NCBI Taxonomy" id="2675219"/>
    <lineage>
        <taxon>Bacteria</taxon>
        <taxon>Bacillati</taxon>
        <taxon>Actinomycetota</taxon>
        <taxon>Actinomycetes</taxon>
        <taxon>Mycobacteriales</taxon>
        <taxon>Corynebacteriaceae</taxon>
        <taxon>Corynebacterium</taxon>
    </lineage>
</organism>
<feature type="transmembrane region" description="Helical" evidence="1">
    <location>
        <begin position="187"/>
        <end position="206"/>
    </location>
</feature>
<protein>
    <submittedName>
        <fullName evidence="2">Ammonia monooxygenase</fullName>
    </submittedName>
</protein>
<gene>
    <name evidence="2" type="ORF">COCCU_00850</name>
</gene>
<feature type="transmembrane region" description="Helical" evidence="1">
    <location>
        <begin position="89"/>
        <end position="112"/>
    </location>
</feature>
<evidence type="ECO:0000313" key="2">
    <source>
        <dbReference type="EMBL" id="QGU06138.1"/>
    </source>
</evidence>
<dbReference type="PANTHER" id="PTHR38457">
    <property type="entry name" value="REGULATOR ABRB-RELATED"/>
    <property type="match status" value="1"/>
</dbReference>
<dbReference type="GO" id="GO:0016020">
    <property type="term" value="C:membrane"/>
    <property type="evidence" value="ECO:0007669"/>
    <property type="project" value="InterPro"/>
</dbReference>
<dbReference type="NCBIfam" id="TIGR03082">
    <property type="entry name" value="Gneg_AbrB_dup"/>
    <property type="match status" value="2"/>
</dbReference>
<feature type="transmembrane region" description="Helical" evidence="1">
    <location>
        <begin position="244"/>
        <end position="267"/>
    </location>
</feature>
<keyword evidence="1" id="KW-1133">Transmembrane helix</keyword>
<dbReference type="InterPro" id="IPR017516">
    <property type="entry name" value="AbrB_dup"/>
</dbReference>
<dbReference type="Pfam" id="PF05145">
    <property type="entry name" value="AbrB"/>
    <property type="match status" value="1"/>
</dbReference>
<dbReference type="GO" id="GO:0010468">
    <property type="term" value="P:regulation of gene expression"/>
    <property type="evidence" value="ECO:0007669"/>
    <property type="project" value="InterPro"/>
</dbReference>
<accession>A0A6B8WI10</accession>
<evidence type="ECO:0000313" key="3">
    <source>
        <dbReference type="Proteomes" id="UP000424462"/>
    </source>
</evidence>
<keyword evidence="2" id="KW-0560">Oxidoreductase</keyword>
<evidence type="ECO:0000256" key="1">
    <source>
        <dbReference type="SAM" id="Phobius"/>
    </source>
</evidence>
<dbReference type="InterPro" id="IPR007820">
    <property type="entry name" value="AbrB_fam"/>
</dbReference>
<feature type="transmembrane region" description="Helical" evidence="1">
    <location>
        <begin position="64"/>
        <end position="83"/>
    </location>
</feature>
<dbReference type="Proteomes" id="UP000424462">
    <property type="component" value="Chromosome"/>
</dbReference>
<dbReference type="KEGG" id="cok:COCCU_00850"/>
<dbReference type="PANTHER" id="PTHR38457:SF1">
    <property type="entry name" value="REGULATOR ABRB-RELATED"/>
    <property type="match status" value="1"/>
</dbReference>
<dbReference type="AlphaFoldDB" id="A0A6B8WI10"/>
<keyword evidence="3" id="KW-1185">Reference proteome</keyword>
<feature type="transmembrane region" description="Helical" evidence="1">
    <location>
        <begin position="274"/>
        <end position="295"/>
    </location>
</feature>
<feature type="transmembrane region" description="Helical" evidence="1">
    <location>
        <begin position="332"/>
        <end position="353"/>
    </location>
</feature>
<reference evidence="2 3" key="1">
    <citation type="submission" date="2019-11" db="EMBL/GenBank/DDBJ databases">
        <title>Complete genome sequence of Corynebacterium kalinowskii 1959, a novel Corynebacterium species isolated from soil of a small paddock in Vilsendorf, Germany.</title>
        <authorList>
            <person name="Schaffert L."/>
            <person name="Ruwe M."/>
            <person name="Milse J."/>
            <person name="Hanuschka K."/>
            <person name="Ortseifen V."/>
            <person name="Droste J."/>
            <person name="Brandt D."/>
            <person name="Schlueter L."/>
            <person name="Kutter Y."/>
            <person name="Vinke S."/>
            <person name="Viehoefer P."/>
            <person name="Jacob L."/>
            <person name="Luebke N.-C."/>
            <person name="Schulte-Berndt E."/>
            <person name="Hain C."/>
            <person name="Linder M."/>
            <person name="Schmidt P."/>
            <person name="Wollenschlaeger L."/>
            <person name="Luttermann T."/>
            <person name="Thieme E."/>
            <person name="Hassa J."/>
            <person name="Haak M."/>
            <person name="Wittchen M."/>
            <person name="Mentz A."/>
            <person name="Persicke M."/>
            <person name="Busche T."/>
            <person name="Ruckert C."/>
        </authorList>
    </citation>
    <scope>NUCLEOTIDE SEQUENCE [LARGE SCALE GENOMIC DNA]</scope>
    <source>
        <strain evidence="2 3">2039</strain>
    </source>
</reference>
<sequence>MTETAQDRWLPLRWVLVAIFSLLLGWGLNRLNVPAAWILAGIFTAGASALVSGKELNLNRHISVSARGVIGILAGLPLIGVPPGQLAGYLLPGLLVTFITLAIGIMGGMLLARAQQEISPETGILSMLAGGASLMPPLAMELGADYRYVALSQYLRMSIVSVTLPLVAVLFTPPGNAAHHSDEGSEFSWLVLGMIILVAVFGEKLGRLIKLPAPTVIGPLLLTVIIGLLLPGQLSMLPPEALRTFAFLSIGWICGGSLSLAALKVFARQLPATLLFIAVLMGGCALSAIPLTFWLDISYFEAYLASSPGALDTVLALSNEGGAGPVVVTIQMVRLLCVIILASHLPAVIRLIIRLFHRGHGA</sequence>
<feature type="transmembrane region" description="Helical" evidence="1">
    <location>
        <begin position="12"/>
        <end position="28"/>
    </location>
</feature>
<proteinExistence type="predicted"/>
<keyword evidence="2" id="KW-0503">Monooxygenase</keyword>
<dbReference type="RefSeq" id="WP_156229741.1">
    <property type="nucleotide sequence ID" value="NZ_CP046455.1"/>
</dbReference>
<keyword evidence="1" id="KW-0472">Membrane</keyword>
<dbReference type="GO" id="GO:0004497">
    <property type="term" value="F:monooxygenase activity"/>
    <property type="evidence" value="ECO:0007669"/>
    <property type="project" value="UniProtKB-KW"/>
</dbReference>